<comment type="subcellular location">
    <subcellularLocation>
        <location evidence="1">Membrane</location>
    </subcellularLocation>
</comment>
<keyword evidence="5" id="KW-0812">Transmembrane</keyword>
<dbReference type="PROSITE" id="PS50835">
    <property type="entry name" value="IG_LIKE"/>
    <property type="match status" value="1"/>
</dbReference>
<dbReference type="InterPro" id="IPR007110">
    <property type="entry name" value="Ig-like_dom"/>
</dbReference>
<dbReference type="Pfam" id="PF13927">
    <property type="entry name" value="Ig_3"/>
    <property type="match status" value="1"/>
</dbReference>
<proteinExistence type="predicted"/>
<feature type="domain" description="Ig-like" evidence="7">
    <location>
        <begin position="138"/>
        <end position="210"/>
    </location>
</feature>
<evidence type="ECO:0000259" key="7">
    <source>
        <dbReference type="PROSITE" id="PS50835"/>
    </source>
</evidence>
<organism evidence="8 9">
    <name type="scientific">Ceratotherium simum simum</name>
    <name type="common">Southern white rhinoceros</name>
    <dbReference type="NCBI Taxonomy" id="73337"/>
    <lineage>
        <taxon>Eukaryota</taxon>
        <taxon>Metazoa</taxon>
        <taxon>Chordata</taxon>
        <taxon>Craniata</taxon>
        <taxon>Vertebrata</taxon>
        <taxon>Euteleostomi</taxon>
        <taxon>Mammalia</taxon>
        <taxon>Eutheria</taxon>
        <taxon>Laurasiatheria</taxon>
        <taxon>Perissodactyla</taxon>
        <taxon>Rhinocerotidae</taxon>
        <taxon>Ceratotherium</taxon>
    </lineage>
</organism>
<evidence type="ECO:0000256" key="2">
    <source>
        <dbReference type="ARBA" id="ARBA00022729"/>
    </source>
</evidence>
<feature type="signal peptide" evidence="6">
    <location>
        <begin position="1"/>
        <end position="21"/>
    </location>
</feature>
<dbReference type="SMART" id="SM00409">
    <property type="entry name" value="IG"/>
    <property type="match status" value="2"/>
</dbReference>
<dbReference type="InterPro" id="IPR015631">
    <property type="entry name" value="CD2/SLAM_rcpt"/>
</dbReference>
<dbReference type="InterPro" id="IPR013783">
    <property type="entry name" value="Ig-like_fold"/>
</dbReference>
<evidence type="ECO:0000256" key="1">
    <source>
        <dbReference type="ARBA" id="ARBA00004370"/>
    </source>
</evidence>
<evidence type="ECO:0000313" key="9">
    <source>
        <dbReference type="RefSeq" id="XP_014652547.1"/>
    </source>
</evidence>
<keyword evidence="2 6" id="KW-0732">Signal</keyword>
<dbReference type="InterPro" id="IPR036179">
    <property type="entry name" value="Ig-like_dom_sf"/>
</dbReference>
<gene>
    <name evidence="9" type="primary">LOC101404264</name>
</gene>
<dbReference type="SUPFAM" id="SSF48726">
    <property type="entry name" value="Immunoglobulin"/>
    <property type="match status" value="2"/>
</dbReference>
<dbReference type="PANTHER" id="PTHR12080">
    <property type="entry name" value="SIGNALING LYMPHOCYTIC ACTIVATION MOLECULE"/>
    <property type="match status" value="1"/>
</dbReference>
<dbReference type="Proteomes" id="UP000694910">
    <property type="component" value="Unplaced"/>
</dbReference>
<dbReference type="InterPro" id="IPR003599">
    <property type="entry name" value="Ig_sub"/>
</dbReference>
<dbReference type="GeneID" id="101404264"/>
<keyword evidence="3 5" id="KW-0472">Membrane</keyword>
<feature type="transmembrane region" description="Helical" evidence="5">
    <location>
        <begin position="229"/>
        <end position="251"/>
    </location>
</feature>
<reference evidence="9" key="1">
    <citation type="submission" date="2025-08" db="UniProtKB">
        <authorList>
            <consortium name="RefSeq"/>
        </authorList>
    </citation>
    <scope>IDENTIFICATION</scope>
</reference>
<dbReference type="CDD" id="cd16842">
    <property type="entry name" value="Ig_SLAM-like_N"/>
    <property type="match status" value="1"/>
</dbReference>
<evidence type="ECO:0000256" key="6">
    <source>
        <dbReference type="SAM" id="SignalP"/>
    </source>
</evidence>
<dbReference type="PANTHER" id="PTHR12080:SF103">
    <property type="entry name" value="SLAM FAMILY MEMBER 5"/>
    <property type="match status" value="1"/>
</dbReference>
<evidence type="ECO:0000256" key="5">
    <source>
        <dbReference type="SAM" id="Phobius"/>
    </source>
</evidence>
<evidence type="ECO:0000256" key="4">
    <source>
        <dbReference type="ARBA" id="ARBA00023180"/>
    </source>
</evidence>
<sequence>MAQHRLGILLLCLQTCLEAAGSDIDILTVNGILGESVTFPLNIQEPQQVVSIAWNSKTSVAFVVPGNSRTAPTVTVTHQNYYERINVSAQNYNLEISNLRMEDAGTYKADININTPETKVTTITRHYNLQVYRRLGKPKITQSLMTSVNSTCNVTLTCSVEKEEKNVTYSWSPLGEEGNVLRIFRTPDNQELTYTCTAWNPVSNNSDSISSRQLCTDITIGLRTRHTGLLSGLAVLSLFILILPSVLLYLLCKRRQGSYLKTFSKNPDAVSKNTIYTYITVSRDARPAEFRIYDEIPQSMVLPAKEEPVNTIYSIVQYSDKLTFTVYNLHNHLQGSNGTHSSLCLSVLLWNMQRGKVSPVLRQDFQFGGACGGLSLSEGPHFYHSQKDSFGVSW</sequence>
<keyword evidence="5" id="KW-1133">Transmembrane helix</keyword>
<keyword evidence="8" id="KW-1185">Reference proteome</keyword>
<accession>A0ABM1DL66</accession>
<evidence type="ECO:0000313" key="8">
    <source>
        <dbReference type="Proteomes" id="UP000694910"/>
    </source>
</evidence>
<dbReference type="RefSeq" id="XP_014652547.1">
    <property type="nucleotide sequence ID" value="XM_014797061.1"/>
</dbReference>
<protein>
    <submittedName>
        <fullName evidence="9">SLAM family member 5 isoform X1</fullName>
    </submittedName>
</protein>
<keyword evidence="4" id="KW-0325">Glycoprotein</keyword>
<name>A0ABM1DL66_CERSS</name>
<dbReference type="Gene3D" id="2.60.40.10">
    <property type="entry name" value="Immunoglobulins"/>
    <property type="match status" value="2"/>
</dbReference>
<evidence type="ECO:0000256" key="3">
    <source>
        <dbReference type="ARBA" id="ARBA00023136"/>
    </source>
</evidence>
<feature type="chain" id="PRO_5046058352" evidence="6">
    <location>
        <begin position="22"/>
        <end position="394"/>
    </location>
</feature>